<dbReference type="Proteomes" id="UP000646776">
    <property type="component" value="Unassembled WGS sequence"/>
</dbReference>
<gene>
    <name evidence="1" type="ORF">GCM10010226_79800</name>
</gene>
<evidence type="ECO:0000313" key="2">
    <source>
        <dbReference type="Proteomes" id="UP000646776"/>
    </source>
</evidence>
<reference evidence="1" key="1">
    <citation type="journal article" date="2014" name="Int. J. Syst. Evol. Microbiol.">
        <title>Complete genome sequence of Corynebacterium casei LMG S-19264T (=DSM 44701T), isolated from a smear-ripened cheese.</title>
        <authorList>
            <consortium name="US DOE Joint Genome Institute (JGI-PGF)"/>
            <person name="Walter F."/>
            <person name="Albersmeier A."/>
            <person name="Kalinowski J."/>
            <person name="Ruckert C."/>
        </authorList>
    </citation>
    <scope>NUCLEOTIDE SEQUENCE</scope>
    <source>
        <strain evidence="1">JCM 4125</strain>
    </source>
</reference>
<protein>
    <submittedName>
        <fullName evidence="1">Uncharacterized protein</fullName>
    </submittedName>
</protein>
<dbReference type="AlphaFoldDB" id="A0A918HPH2"/>
<accession>A0A918HPH2</accession>
<comment type="caution">
    <text evidence="1">The sequence shown here is derived from an EMBL/GenBank/DDBJ whole genome shotgun (WGS) entry which is preliminary data.</text>
</comment>
<reference evidence="1" key="2">
    <citation type="submission" date="2020-09" db="EMBL/GenBank/DDBJ databases">
        <authorList>
            <person name="Sun Q."/>
            <person name="Ohkuma M."/>
        </authorList>
    </citation>
    <scope>NUCLEOTIDE SEQUENCE</scope>
    <source>
        <strain evidence="1">JCM 4125</strain>
    </source>
</reference>
<name>A0A918HPH2_9ACTN</name>
<evidence type="ECO:0000313" key="1">
    <source>
        <dbReference type="EMBL" id="GGT89637.1"/>
    </source>
</evidence>
<sequence length="132" mass="13825">MAEVRWWVRRSARVPDRSARDLLAAGAGRGFTAGPKSFLGASFRVAGCRSAREVPGGPEVPRVAWSGVFARTGVGDGQVVALFRGVCVGGLGALLRTVTAVCPYRPACRSPEGLWGGAVTSLTCPVRINVSR</sequence>
<dbReference type="EMBL" id="BMSA01000036">
    <property type="protein sequence ID" value="GGT89637.1"/>
    <property type="molecule type" value="Genomic_DNA"/>
</dbReference>
<keyword evidence="2" id="KW-1185">Reference proteome</keyword>
<proteinExistence type="predicted"/>
<organism evidence="1 2">
    <name type="scientific">Streptomyces phaeofaciens</name>
    <dbReference type="NCBI Taxonomy" id="68254"/>
    <lineage>
        <taxon>Bacteria</taxon>
        <taxon>Bacillati</taxon>
        <taxon>Actinomycetota</taxon>
        <taxon>Actinomycetes</taxon>
        <taxon>Kitasatosporales</taxon>
        <taxon>Streptomycetaceae</taxon>
        <taxon>Streptomyces</taxon>
    </lineage>
</organism>